<protein>
    <submittedName>
        <fullName evidence="1">Uncharacterized protein</fullName>
    </submittedName>
</protein>
<proteinExistence type="predicted"/>
<organism evidence="1 2">
    <name type="scientific">Persea americana</name>
    <name type="common">Avocado</name>
    <dbReference type="NCBI Taxonomy" id="3435"/>
    <lineage>
        <taxon>Eukaryota</taxon>
        <taxon>Viridiplantae</taxon>
        <taxon>Streptophyta</taxon>
        <taxon>Embryophyta</taxon>
        <taxon>Tracheophyta</taxon>
        <taxon>Spermatophyta</taxon>
        <taxon>Magnoliopsida</taxon>
        <taxon>Magnoliidae</taxon>
        <taxon>Laurales</taxon>
        <taxon>Lauraceae</taxon>
        <taxon>Persea</taxon>
    </lineage>
</organism>
<evidence type="ECO:0000313" key="2">
    <source>
        <dbReference type="Proteomes" id="UP001234297"/>
    </source>
</evidence>
<accession>A0ACC2L3I3</accession>
<sequence length="110" mass="12411">MGSSSFVKARHGNTGFRRRQQPPSPATGKAAVAATMQQKPRFLSLLRFAIYDGPQEIKTDLFSATRDPDSSGRLLRSFARRRLQSQNLHSNCIAASRTKIWLGFYQWPTL</sequence>
<gene>
    <name evidence="1" type="ORF">MRB53_021202</name>
</gene>
<reference evidence="1 2" key="1">
    <citation type="journal article" date="2022" name="Hortic Res">
        <title>A haplotype resolved chromosomal level avocado genome allows analysis of novel avocado genes.</title>
        <authorList>
            <person name="Nath O."/>
            <person name="Fletcher S.J."/>
            <person name="Hayward A."/>
            <person name="Shaw L.M."/>
            <person name="Masouleh A.K."/>
            <person name="Furtado A."/>
            <person name="Henry R.J."/>
            <person name="Mitter N."/>
        </authorList>
    </citation>
    <scope>NUCLEOTIDE SEQUENCE [LARGE SCALE GENOMIC DNA]</scope>
    <source>
        <strain evidence="2">cv. Hass</strain>
    </source>
</reference>
<dbReference type="EMBL" id="CM056814">
    <property type="protein sequence ID" value="KAJ8627895.1"/>
    <property type="molecule type" value="Genomic_DNA"/>
</dbReference>
<dbReference type="Proteomes" id="UP001234297">
    <property type="component" value="Chromosome 6"/>
</dbReference>
<keyword evidence="2" id="KW-1185">Reference proteome</keyword>
<name>A0ACC2L3I3_PERAE</name>
<evidence type="ECO:0000313" key="1">
    <source>
        <dbReference type="EMBL" id="KAJ8627895.1"/>
    </source>
</evidence>
<comment type="caution">
    <text evidence="1">The sequence shown here is derived from an EMBL/GenBank/DDBJ whole genome shotgun (WGS) entry which is preliminary data.</text>
</comment>